<dbReference type="Gene3D" id="3.30.565.10">
    <property type="entry name" value="Histidine kinase-like ATPase, C-terminal domain"/>
    <property type="match status" value="1"/>
</dbReference>
<dbReference type="SUPFAM" id="SSF55874">
    <property type="entry name" value="ATPase domain of HSP90 chaperone/DNA topoisomerase II/histidine kinase"/>
    <property type="match status" value="1"/>
</dbReference>
<keyword evidence="2" id="KW-1185">Reference proteome</keyword>
<reference evidence="1 2" key="1">
    <citation type="journal article" date="2019" name="Emerg. Microbes Infect.">
        <title>Comprehensive subspecies identification of 175 nontuberculous mycobacteria species based on 7547 genomic profiles.</title>
        <authorList>
            <person name="Matsumoto Y."/>
            <person name="Kinjo T."/>
            <person name="Motooka D."/>
            <person name="Nabeya D."/>
            <person name="Jung N."/>
            <person name="Uechi K."/>
            <person name="Horii T."/>
            <person name="Iida T."/>
            <person name="Fujita J."/>
            <person name="Nakamura S."/>
        </authorList>
    </citation>
    <scope>NUCLEOTIDE SEQUENCE [LARGE SCALE GENOMIC DNA]</scope>
    <source>
        <strain evidence="1 2">JCM 15296</strain>
    </source>
</reference>
<accession>A0ABM7IG32</accession>
<evidence type="ECO:0008006" key="3">
    <source>
        <dbReference type="Google" id="ProtNLM"/>
    </source>
</evidence>
<evidence type="ECO:0000313" key="2">
    <source>
        <dbReference type="Proteomes" id="UP000465609"/>
    </source>
</evidence>
<dbReference type="Proteomes" id="UP000465609">
    <property type="component" value="Chromosome"/>
</dbReference>
<dbReference type="EMBL" id="AP022577">
    <property type="protein sequence ID" value="BBX85671.1"/>
    <property type="molecule type" value="Genomic_DNA"/>
</dbReference>
<dbReference type="InterPro" id="IPR036890">
    <property type="entry name" value="HATPase_C_sf"/>
</dbReference>
<proteinExistence type="predicted"/>
<gene>
    <name evidence="1" type="ORF">MAUB_35440</name>
</gene>
<sequence length="160" mass="16873">MTVGPVSEGPAPAAIPRAGQVSGNEEVFLDDVLVKHTERLRWNTTLSIRTELRPTYVVGDAAALNQAVAILVDHSLNRAVSAIDLAVYRHDAQAIITVGDDGLAGCGGELDLVRRIVTAHGGTLAVTERTPCGKTVSVRLPSTRVRPSNPIGRMGFSGNL</sequence>
<protein>
    <recommendedName>
        <fullName evidence="3">Sensor histidine kinase</fullName>
    </recommendedName>
</protein>
<organism evidence="1 2">
    <name type="scientific">Mycolicibacterium aubagnense</name>
    <dbReference type="NCBI Taxonomy" id="319707"/>
    <lineage>
        <taxon>Bacteria</taxon>
        <taxon>Bacillati</taxon>
        <taxon>Actinomycetota</taxon>
        <taxon>Actinomycetes</taxon>
        <taxon>Mycobacteriales</taxon>
        <taxon>Mycobacteriaceae</taxon>
        <taxon>Mycolicibacterium</taxon>
    </lineage>
</organism>
<evidence type="ECO:0000313" key="1">
    <source>
        <dbReference type="EMBL" id="BBX85671.1"/>
    </source>
</evidence>
<name>A0ABM7IG32_9MYCO</name>